<keyword evidence="1" id="KW-0732">Signal</keyword>
<keyword evidence="3" id="KW-1185">Reference proteome</keyword>
<protein>
    <recommendedName>
        <fullName evidence="4">SGNH/GDSL hydrolase family protein</fullName>
    </recommendedName>
</protein>
<reference evidence="2 3" key="1">
    <citation type="journal article" date="2019" name="Int. J. Syst. Evol. Microbiol.">
        <title>The Global Catalogue of Microorganisms (GCM) 10K type strain sequencing project: providing services to taxonomists for standard genome sequencing and annotation.</title>
        <authorList>
            <consortium name="The Broad Institute Genomics Platform"/>
            <consortium name="The Broad Institute Genome Sequencing Center for Infectious Disease"/>
            <person name="Wu L."/>
            <person name="Ma J."/>
        </authorList>
    </citation>
    <scope>NUCLEOTIDE SEQUENCE [LARGE SCALE GENOMIC DNA]</scope>
    <source>
        <strain evidence="2 3">JCM 15896</strain>
    </source>
</reference>
<proteinExistence type="predicted"/>
<dbReference type="InterPro" id="IPR036514">
    <property type="entry name" value="SGNH_hydro_sf"/>
</dbReference>
<dbReference type="Gene3D" id="3.40.50.1110">
    <property type="entry name" value="SGNH hydrolase"/>
    <property type="match status" value="1"/>
</dbReference>
<evidence type="ECO:0000313" key="2">
    <source>
        <dbReference type="EMBL" id="GAA0859198.1"/>
    </source>
</evidence>
<accession>A0ABN1LQW3</accession>
<comment type="caution">
    <text evidence="2">The sequence shown here is derived from an EMBL/GenBank/DDBJ whole genome shotgun (WGS) entry which is preliminary data.</text>
</comment>
<name>A0ABN1LQW3_9ALTE</name>
<evidence type="ECO:0000313" key="3">
    <source>
        <dbReference type="Proteomes" id="UP001500359"/>
    </source>
</evidence>
<dbReference type="Proteomes" id="UP001500359">
    <property type="component" value="Unassembled WGS sequence"/>
</dbReference>
<evidence type="ECO:0008006" key="4">
    <source>
        <dbReference type="Google" id="ProtNLM"/>
    </source>
</evidence>
<sequence>MKLKIVQLLIFLLLTGCNPAVDAPPNSKSTTVITAPSNTPLNATADNLPIPNNSENNQYAILFIGNSHVLGLSVILRELLQKGVPQKNLGQIVVNTGDYLADRLDDGRSLETLQNNDWSHAIFQAQKYSQSGSFEYPTTGAQTWIQYAKAQNTTPILFPEHPQRNNKIEGTMVHNLHVSIAKKQASCVAPVGLVWDRVIALRPNLALYQEDGNHASNLGRFLTALVFYEIISGQPADLLPYISNADADLIIQDFMGQIVTEVIAANPPCEY</sequence>
<gene>
    <name evidence="2" type="ORF">GCM10009114_31730</name>
</gene>
<dbReference type="PROSITE" id="PS51257">
    <property type="entry name" value="PROKAR_LIPOPROTEIN"/>
    <property type="match status" value="1"/>
</dbReference>
<dbReference type="EMBL" id="BAAAFD010000011">
    <property type="protein sequence ID" value="GAA0859198.1"/>
    <property type="molecule type" value="Genomic_DNA"/>
</dbReference>
<organism evidence="2 3">
    <name type="scientific">Aliiglaciecola litoralis</name>
    <dbReference type="NCBI Taxonomy" id="582857"/>
    <lineage>
        <taxon>Bacteria</taxon>
        <taxon>Pseudomonadati</taxon>
        <taxon>Pseudomonadota</taxon>
        <taxon>Gammaproteobacteria</taxon>
        <taxon>Alteromonadales</taxon>
        <taxon>Alteromonadaceae</taxon>
        <taxon>Aliiglaciecola</taxon>
    </lineage>
</organism>
<evidence type="ECO:0000256" key="1">
    <source>
        <dbReference type="SAM" id="SignalP"/>
    </source>
</evidence>
<feature type="signal peptide" evidence="1">
    <location>
        <begin position="1"/>
        <end position="22"/>
    </location>
</feature>
<dbReference type="RefSeq" id="WP_343861739.1">
    <property type="nucleotide sequence ID" value="NZ_BAAAFD010000011.1"/>
</dbReference>
<feature type="chain" id="PRO_5045122357" description="SGNH/GDSL hydrolase family protein" evidence="1">
    <location>
        <begin position="23"/>
        <end position="271"/>
    </location>
</feature>